<feature type="transmembrane region" description="Helical" evidence="5">
    <location>
        <begin position="163"/>
        <end position="186"/>
    </location>
</feature>
<evidence type="ECO:0000256" key="3">
    <source>
        <dbReference type="ARBA" id="ARBA00022989"/>
    </source>
</evidence>
<evidence type="ECO:0000256" key="1">
    <source>
        <dbReference type="ARBA" id="ARBA00004141"/>
    </source>
</evidence>
<name>Q17KH4_AEDAE</name>
<feature type="transmembrane region" description="Helical" evidence="5">
    <location>
        <begin position="267"/>
        <end position="289"/>
    </location>
</feature>
<reference evidence="7" key="1">
    <citation type="submission" date="2005-10" db="EMBL/GenBank/DDBJ databases">
        <authorList>
            <person name="Loftus B.J."/>
            <person name="Nene V.M."/>
            <person name="Hannick L.I."/>
            <person name="Bidwell S."/>
            <person name="Haas B."/>
            <person name="Amedeo P."/>
            <person name="Orvis J."/>
            <person name="Wortman J.R."/>
            <person name="White O.R."/>
            <person name="Salzberg S."/>
            <person name="Shumway M."/>
            <person name="Koo H."/>
            <person name="Zhao Y."/>
            <person name="Holmes M."/>
            <person name="Miller J."/>
            <person name="Schatz M."/>
            <person name="Pop M."/>
            <person name="Pai G."/>
            <person name="Utterback T."/>
            <person name="Rogers Y.-H."/>
            <person name="Kravitz S."/>
            <person name="Fraser C.M."/>
        </authorList>
    </citation>
    <scope>NUCLEOTIDE SEQUENCE</scope>
    <source>
        <strain evidence="7">Liverpool</strain>
    </source>
</reference>
<dbReference type="PANTHER" id="PTHR23507">
    <property type="entry name" value="ZGC:174356"/>
    <property type="match status" value="1"/>
</dbReference>
<protein>
    <submittedName>
        <fullName evidence="7">AAEL001697-PA</fullName>
    </submittedName>
</protein>
<keyword evidence="4 5" id="KW-0472">Membrane</keyword>
<dbReference type="SUPFAM" id="SSF103473">
    <property type="entry name" value="MFS general substrate transporter"/>
    <property type="match status" value="1"/>
</dbReference>
<evidence type="ECO:0000259" key="6">
    <source>
        <dbReference type="PROSITE" id="PS50850"/>
    </source>
</evidence>
<feature type="domain" description="Major facilitator superfamily (MFS) profile" evidence="6">
    <location>
        <begin position="102"/>
        <end position="412"/>
    </location>
</feature>
<dbReference type="InterPro" id="IPR020846">
    <property type="entry name" value="MFS_dom"/>
</dbReference>
<dbReference type="PANTHER" id="PTHR23507:SF39">
    <property type="entry name" value="GH23453P-RELATED"/>
    <property type="match status" value="1"/>
</dbReference>
<proteinExistence type="predicted"/>
<dbReference type="HOGENOM" id="CLU_028365_4_1_1"/>
<feature type="transmembrane region" description="Helical" evidence="5">
    <location>
        <begin position="295"/>
        <end position="316"/>
    </location>
</feature>
<dbReference type="AlphaFoldDB" id="Q17KH4"/>
<evidence type="ECO:0000313" key="7">
    <source>
        <dbReference type="EMBL" id="EAT47177.1"/>
    </source>
</evidence>
<reference evidence="7" key="2">
    <citation type="journal article" date="2007" name="Science">
        <title>Genome sequence of Aedes aegypti, a major arbovirus vector.</title>
        <authorList>
            <person name="Nene V."/>
            <person name="Wortman J.R."/>
            <person name="Lawson D."/>
            <person name="Haas B."/>
            <person name="Kodira C."/>
            <person name="Tu Z.J."/>
            <person name="Loftus B."/>
            <person name="Xi Z."/>
            <person name="Megy K."/>
            <person name="Grabherr M."/>
            <person name="Ren Q."/>
            <person name="Zdobnov E.M."/>
            <person name="Lobo N.F."/>
            <person name="Campbell K.S."/>
            <person name="Brown S.E."/>
            <person name="Bonaldo M.F."/>
            <person name="Zhu J."/>
            <person name="Sinkins S.P."/>
            <person name="Hogenkamp D.G."/>
            <person name="Amedeo P."/>
            <person name="Arensburger P."/>
            <person name="Atkinson P.W."/>
            <person name="Bidwell S."/>
            <person name="Biedler J."/>
            <person name="Birney E."/>
            <person name="Bruggner R.V."/>
            <person name="Costas J."/>
            <person name="Coy M.R."/>
            <person name="Crabtree J."/>
            <person name="Crawford M."/>
            <person name="Debruyn B."/>
            <person name="Decaprio D."/>
            <person name="Eiglmeier K."/>
            <person name="Eisenstadt E."/>
            <person name="El-Dorry H."/>
            <person name="Gelbart W.M."/>
            <person name="Gomes S.L."/>
            <person name="Hammond M."/>
            <person name="Hannick L.I."/>
            <person name="Hogan J.R."/>
            <person name="Holmes M.H."/>
            <person name="Jaffe D."/>
            <person name="Johnston J.S."/>
            <person name="Kennedy R.C."/>
            <person name="Koo H."/>
            <person name="Kravitz S."/>
            <person name="Kriventseva E.V."/>
            <person name="Kulp D."/>
            <person name="Labutti K."/>
            <person name="Lee E."/>
            <person name="Li S."/>
            <person name="Lovin D.D."/>
            <person name="Mao C."/>
            <person name="Mauceli E."/>
            <person name="Menck C.F."/>
            <person name="Miller J.R."/>
            <person name="Montgomery P."/>
            <person name="Mori A."/>
            <person name="Nascimento A.L."/>
            <person name="Naveira H.F."/>
            <person name="Nusbaum C."/>
            <person name="O'leary S."/>
            <person name="Orvis J."/>
            <person name="Pertea M."/>
            <person name="Quesneville H."/>
            <person name="Reidenbach K.R."/>
            <person name="Rogers Y.H."/>
            <person name="Roth C.W."/>
            <person name="Schneider J.R."/>
            <person name="Schatz M."/>
            <person name="Shumway M."/>
            <person name="Stanke M."/>
            <person name="Stinson E.O."/>
            <person name="Tubio J.M."/>
            <person name="Vanzee J.P."/>
            <person name="Verjovski-Almeida S."/>
            <person name="Werner D."/>
            <person name="White O."/>
            <person name="Wyder S."/>
            <person name="Zeng Q."/>
            <person name="Zhao Q."/>
            <person name="Zhao Y."/>
            <person name="Hill C.A."/>
            <person name="Raikhel A.S."/>
            <person name="Soares M.B."/>
            <person name="Knudson D.L."/>
            <person name="Lee N.H."/>
            <person name="Galagan J."/>
            <person name="Salzberg S.L."/>
            <person name="Paulsen I.T."/>
            <person name="Dimopoulos G."/>
            <person name="Collins F.H."/>
            <person name="Birren B."/>
            <person name="Fraser-Liggett C.M."/>
            <person name="Severson D.W."/>
        </authorList>
    </citation>
    <scope>NUCLEOTIDE SEQUENCE [LARGE SCALE GENOMIC DNA]</scope>
    <source>
        <strain evidence="7">Liverpool</strain>
    </source>
</reference>
<dbReference type="InterPro" id="IPR036259">
    <property type="entry name" value="MFS_trans_sf"/>
</dbReference>
<evidence type="ECO:0000256" key="5">
    <source>
        <dbReference type="SAM" id="Phobius"/>
    </source>
</evidence>
<reference evidence="7" key="3">
    <citation type="submission" date="2012-09" db="EMBL/GenBank/DDBJ databases">
        <authorList>
            <consortium name="VectorBase"/>
        </authorList>
    </citation>
    <scope>NUCLEOTIDE SEQUENCE</scope>
    <source>
        <strain evidence="7">Liverpool</strain>
    </source>
</reference>
<dbReference type="InterPro" id="IPR011701">
    <property type="entry name" value="MFS"/>
</dbReference>
<dbReference type="GO" id="GO:0016020">
    <property type="term" value="C:membrane"/>
    <property type="evidence" value="ECO:0007669"/>
    <property type="project" value="UniProtKB-SubCell"/>
</dbReference>
<dbReference type="Pfam" id="PF07690">
    <property type="entry name" value="MFS_1"/>
    <property type="match status" value="1"/>
</dbReference>
<gene>
    <name evidence="7" type="ORF">AaeL_AAEL001697</name>
</gene>
<dbReference type="VEuPathDB" id="VectorBase:AAEL001697"/>
<dbReference type="InterPro" id="IPR005829">
    <property type="entry name" value="Sugar_transporter_CS"/>
</dbReference>
<keyword evidence="3 5" id="KW-1133">Transmembrane helix</keyword>
<keyword evidence="2 5" id="KW-0812">Transmembrane</keyword>
<evidence type="ECO:0000313" key="8">
    <source>
        <dbReference type="Proteomes" id="UP000682892"/>
    </source>
</evidence>
<dbReference type="PaxDb" id="7159-AAEL001697-PA"/>
<dbReference type="eggNOG" id="KOG2816">
    <property type="taxonomic scope" value="Eukaryota"/>
</dbReference>
<dbReference type="Proteomes" id="UP000682892">
    <property type="component" value="Chromosome 1"/>
</dbReference>
<dbReference type="PhylomeDB" id="Q17KH4"/>
<dbReference type="STRING" id="7159.Q17KH4"/>
<dbReference type="PROSITE" id="PS00216">
    <property type="entry name" value="SUGAR_TRANSPORT_1"/>
    <property type="match status" value="1"/>
</dbReference>
<dbReference type="OMA" id="ICEANIA"/>
<organism evidence="7 8">
    <name type="scientific">Aedes aegypti</name>
    <name type="common">Yellowfever mosquito</name>
    <name type="synonym">Culex aegypti</name>
    <dbReference type="NCBI Taxonomy" id="7159"/>
    <lineage>
        <taxon>Eukaryota</taxon>
        <taxon>Metazoa</taxon>
        <taxon>Ecdysozoa</taxon>
        <taxon>Arthropoda</taxon>
        <taxon>Hexapoda</taxon>
        <taxon>Insecta</taxon>
        <taxon>Pterygota</taxon>
        <taxon>Neoptera</taxon>
        <taxon>Endopterygota</taxon>
        <taxon>Diptera</taxon>
        <taxon>Nematocera</taxon>
        <taxon>Culicoidea</taxon>
        <taxon>Culicidae</taxon>
        <taxon>Culicinae</taxon>
        <taxon>Aedini</taxon>
        <taxon>Aedes</taxon>
        <taxon>Stegomyia</taxon>
    </lineage>
</organism>
<comment type="subcellular location">
    <subcellularLocation>
        <location evidence="1">Membrane</location>
        <topology evidence="1">Multi-pass membrane protein</topology>
    </subcellularLocation>
</comment>
<sequence length="412" mass="45678">MQSPRIFRHHKDSSLHVLTIHQAMQLPKDNLHSNDNSRTFAEMLSSGNTFQQIVSMPAAATMDETTFSSGSMYSSGEEEILASEGLRLSRSARWRERTSRLVNFEPAVFLFCFALSLSEIELSHQIIYQTCCEQGFQRSECLLVGTEANSPVVQEIEAQVKPVAASVNTVIVAIKSVIPVFGALLLGAWSDRYGRKPVVVITGCGLFVTYVALTGLNYLSSFVQVNLWFYAIAFIPFSITGGIAILVATIYAFISDISNDQIRTIKMGFMSAVMVAGAALGSFSCRYILEWTDSTTVFMISTICILFGLIYIVLFIDDSIIPGADNELGSNLQTLFSLSLIEDVRQAVVCKRSRFVWQILVLIVGFIAIVELAAGNNSVAYTYAHRHLEWSKKQYSYFQLSESGYSVGLIHF</sequence>
<accession>Q17KH4</accession>
<feature type="transmembrane region" description="Helical" evidence="5">
    <location>
        <begin position="355"/>
        <end position="374"/>
    </location>
</feature>
<evidence type="ECO:0000256" key="4">
    <source>
        <dbReference type="ARBA" id="ARBA00023136"/>
    </source>
</evidence>
<evidence type="ECO:0000256" key="2">
    <source>
        <dbReference type="ARBA" id="ARBA00022692"/>
    </source>
</evidence>
<dbReference type="Gene3D" id="1.20.1250.20">
    <property type="entry name" value="MFS general substrate transporter like domains"/>
    <property type="match status" value="1"/>
</dbReference>
<dbReference type="GO" id="GO:0022857">
    <property type="term" value="F:transmembrane transporter activity"/>
    <property type="evidence" value="ECO:0007669"/>
    <property type="project" value="InterPro"/>
</dbReference>
<dbReference type="PROSITE" id="PS50850">
    <property type="entry name" value="MFS"/>
    <property type="match status" value="1"/>
</dbReference>
<dbReference type="EMBL" id="CH477224">
    <property type="protein sequence ID" value="EAT47177.1"/>
    <property type="molecule type" value="Genomic_DNA"/>
</dbReference>
<feature type="transmembrane region" description="Helical" evidence="5">
    <location>
        <begin position="198"/>
        <end position="216"/>
    </location>
</feature>
<feature type="transmembrane region" description="Helical" evidence="5">
    <location>
        <begin position="228"/>
        <end position="255"/>
    </location>
</feature>